<sequence>MLMALDMFAFEIGTLPFTALQHACEWRHAQSERFAARPAAQFIGPGAETIELTGALWPGENIGSYSSLATIRDMADKGDAYVLVAGTGEVLGDFFIRKLDLRQELFFVDGAPRKWTFRCAHFRRVDPREAHPAIPASRRASELSCQKFVGFAALRVSRRTSETSIPPYFDFQL</sequence>
<dbReference type="Pfam" id="PF06995">
    <property type="entry name" value="Phage_P2_GpU"/>
    <property type="match status" value="1"/>
</dbReference>
<organism evidence="1 2">
    <name type="scientific">Aurantiacibacter flavus</name>
    <dbReference type="NCBI Taxonomy" id="3145232"/>
    <lineage>
        <taxon>Bacteria</taxon>
        <taxon>Pseudomonadati</taxon>
        <taxon>Pseudomonadota</taxon>
        <taxon>Alphaproteobacteria</taxon>
        <taxon>Sphingomonadales</taxon>
        <taxon>Erythrobacteraceae</taxon>
        <taxon>Aurantiacibacter</taxon>
    </lineage>
</organism>
<keyword evidence="2" id="KW-1185">Reference proteome</keyword>
<proteinExistence type="predicted"/>
<protein>
    <submittedName>
        <fullName evidence="1">Phage tail protein</fullName>
    </submittedName>
</protein>
<evidence type="ECO:0000313" key="2">
    <source>
        <dbReference type="Proteomes" id="UP001484535"/>
    </source>
</evidence>
<dbReference type="RefSeq" id="WP_346783339.1">
    <property type="nucleotide sequence ID" value="NZ_JBDLBR010000001.1"/>
</dbReference>
<dbReference type="Proteomes" id="UP001484535">
    <property type="component" value="Unassembled WGS sequence"/>
</dbReference>
<dbReference type="InterPro" id="IPR009734">
    <property type="entry name" value="Myoviridae_GpU"/>
</dbReference>
<evidence type="ECO:0000313" key="1">
    <source>
        <dbReference type="EMBL" id="MEN7535878.1"/>
    </source>
</evidence>
<reference evidence="1 2" key="1">
    <citation type="submission" date="2024-05" db="EMBL/GenBank/DDBJ databases">
        <authorList>
            <person name="Park S."/>
        </authorList>
    </citation>
    <scope>NUCLEOTIDE SEQUENCE [LARGE SCALE GENOMIC DNA]</scope>
    <source>
        <strain evidence="1 2">DGU5</strain>
    </source>
</reference>
<comment type="caution">
    <text evidence="1">The sequence shown here is derived from an EMBL/GenBank/DDBJ whole genome shotgun (WGS) entry which is preliminary data.</text>
</comment>
<accession>A0ABV0CSM2</accession>
<gene>
    <name evidence="1" type="ORF">ABDJ38_01665</name>
</gene>
<dbReference type="EMBL" id="JBDLBR010000001">
    <property type="protein sequence ID" value="MEN7535878.1"/>
    <property type="molecule type" value="Genomic_DNA"/>
</dbReference>
<name>A0ABV0CSM2_9SPHN</name>